<evidence type="ECO:0000256" key="1">
    <source>
        <dbReference type="SAM" id="Coils"/>
    </source>
</evidence>
<feature type="coiled-coil region" evidence="1">
    <location>
        <begin position="194"/>
        <end position="221"/>
    </location>
</feature>
<dbReference type="EMBL" id="REGN01003555">
    <property type="protein sequence ID" value="RNA21957.1"/>
    <property type="molecule type" value="Genomic_DNA"/>
</dbReference>
<gene>
    <name evidence="2" type="ORF">BpHYR1_003913</name>
</gene>
<sequence length="430" mass="49707">MLGGLALLPIDKVQESYEIIKSFMPDDPKCKQLYTYFEEQWLKNTKIETWNQFESNVRTNNRIEGFHSGLNKMVISHHPNVFLLINHLKVQQASTMVDVARLKLGQRIRDQSKKELDKELSLEILCPVPEKSDTDDENEDVVNLEFESINSTESVLPMKIQPILQLEHTIDADDFNSEYADFNYVRSLINQNVLSEISNTRKVEEDRKNQLTEQYNAAITQEDIESEVKRLWTKSKDKENRKRISKKDREAAVLSLKRHIKEKKDRSPGTDEQPNLNSKVFQHVPLITLKDYDAAFGWLEKDKSMLLVKRYFYIPSKQKKSYKRKMLKRLKMLENNTFVSPLTFYLSQRTAFMKLKSTKRKGNCRDAVAIGTSRITFASTSLECAQKLKIGDCQIPIASVNKPLRKKRSRGRPTLAAAALVVDPTGFKKA</sequence>
<proteinExistence type="predicted"/>
<keyword evidence="1" id="KW-0175">Coiled coil</keyword>
<comment type="caution">
    <text evidence="2">The sequence shown here is derived from an EMBL/GenBank/DDBJ whole genome shotgun (WGS) entry which is preliminary data.</text>
</comment>
<name>A0A3M7REL5_BRAPC</name>
<dbReference type="Proteomes" id="UP000276133">
    <property type="component" value="Unassembled WGS sequence"/>
</dbReference>
<dbReference type="OrthoDB" id="10171223at2759"/>
<protein>
    <submittedName>
        <fullName evidence="2">Ac transposable element-derived</fullName>
    </submittedName>
</protein>
<reference evidence="2 3" key="1">
    <citation type="journal article" date="2018" name="Sci. Rep.">
        <title>Genomic signatures of local adaptation to the degree of environmental predictability in rotifers.</title>
        <authorList>
            <person name="Franch-Gras L."/>
            <person name="Hahn C."/>
            <person name="Garcia-Roger E.M."/>
            <person name="Carmona M.J."/>
            <person name="Serra M."/>
            <person name="Gomez A."/>
        </authorList>
    </citation>
    <scope>NUCLEOTIDE SEQUENCE [LARGE SCALE GENOMIC DNA]</scope>
    <source>
        <strain evidence="2">HYR1</strain>
    </source>
</reference>
<accession>A0A3M7REL5</accession>
<evidence type="ECO:0000313" key="3">
    <source>
        <dbReference type="Proteomes" id="UP000276133"/>
    </source>
</evidence>
<keyword evidence="3" id="KW-1185">Reference proteome</keyword>
<dbReference type="AlphaFoldDB" id="A0A3M7REL5"/>
<organism evidence="2 3">
    <name type="scientific">Brachionus plicatilis</name>
    <name type="common">Marine rotifer</name>
    <name type="synonym">Brachionus muelleri</name>
    <dbReference type="NCBI Taxonomy" id="10195"/>
    <lineage>
        <taxon>Eukaryota</taxon>
        <taxon>Metazoa</taxon>
        <taxon>Spiralia</taxon>
        <taxon>Gnathifera</taxon>
        <taxon>Rotifera</taxon>
        <taxon>Eurotatoria</taxon>
        <taxon>Monogononta</taxon>
        <taxon>Pseudotrocha</taxon>
        <taxon>Ploima</taxon>
        <taxon>Brachionidae</taxon>
        <taxon>Brachionus</taxon>
    </lineage>
</organism>
<evidence type="ECO:0000313" key="2">
    <source>
        <dbReference type="EMBL" id="RNA21957.1"/>
    </source>
</evidence>